<proteinExistence type="predicted"/>
<dbReference type="RefSeq" id="WP_119555660.1">
    <property type="nucleotide sequence ID" value="NZ_QXTZ01000022.1"/>
</dbReference>
<dbReference type="Proteomes" id="UP000285579">
    <property type="component" value="Unassembled WGS sequence"/>
</dbReference>
<dbReference type="AlphaFoldDB" id="A0AAQ0RW07"/>
<evidence type="ECO:0000313" key="1">
    <source>
        <dbReference type="EMBL" id="RIM90650.1"/>
    </source>
</evidence>
<organism evidence="1 2">
    <name type="scientific">Staphylococcus xylosus</name>
    <dbReference type="NCBI Taxonomy" id="1288"/>
    <lineage>
        <taxon>Bacteria</taxon>
        <taxon>Bacillati</taxon>
        <taxon>Bacillota</taxon>
        <taxon>Bacilli</taxon>
        <taxon>Bacillales</taxon>
        <taxon>Staphylococcaceae</taxon>
        <taxon>Staphylococcus</taxon>
    </lineage>
</organism>
<dbReference type="EMBL" id="QXUI01000015">
    <property type="protein sequence ID" value="RIM90650.1"/>
    <property type="molecule type" value="Genomic_DNA"/>
</dbReference>
<comment type="caution">
    <text evidence="1">The sequence shown here is derived from an EMBL/GenBank/DDBJ whole genome shotgun (WGS) entry which is preliminary data.</text>
</comment>
<evidence type="ECO:0000313" key="2">
    <source>
        <dbReference type="Proteomes" id="UP000285579"/>
    </source>
</evidence>
<sequence length="104" mass="12160">MKHVIDNNENNLSLSEQEISQFNDENLLKILPIQSLRVSSTVNSKANAIKEVGLYENVSDVLEEALEDLAKKYSIEEQNEMKFLEKRSIEKKILKYKKQKKEEF</sequence>
<gene>
    <name evidence="1" type="ORF">BU104_13580</name>
</gene>
<protein>
    <submittedName>
        <fullName evidence="1">Uncharacterized protein</fullName>
    </submittedName>
</protein>
<accession>A0AAQ0RW07</accession>
<reference evidence="1 2" key="1">
    <citation type="journal article" date="2016" name="Front. Microbiol.">
        <title>Comprehensive Phylogenetic Analysis of Bovine Non-aureus Staphylococci Species Based on Whole-Genome Sequencing.</title>
        <authorList>
            <person name="Naushad S."/>
            <person name="Barkema H.W."/>
            <person name="Luby C."/>
            <person name="Condas L.A."/>
            <person name="Nobrega D.B."/>
            <person name="Carson D.A."/>
            <person name="De Buck J."/>
        </authorList>
    </citation>
    <scope>NUCLEOTIDE SEQUENCE [LARGE SCALE GENOMIC DNA]</scope>
    <source>
        <strain evidence="1 2">SNUC 1349</strain>
    </source>
</reference>
<name>A0AAQ0RW07_STAXY</name>